<dbReference type="EMBL" id="FMAF01000041">
    <property type="protein sequence ID" value="SCB51587.1"/>
    <property type="molecule type" value="Genomic_DNA"/>
</dbReference>
<feature type="domain" description="Transposase IS66 C-terminal" evidence="5">
    <location>
        <begin position="532"/>
        <end position="569"/>
    </location>
</feature>
<dbReference type="InterPro" id="IPR052344">
    <property type="entry name" value="Transposase-related"/>
</dbReference>
<accession>A0A1C3XH27</accession>
<name>A0A1C3XH27_9HYPH</name>
<dbReference type="Proteomes" id="UP000199205">
    <property type="component" value="Unassembled WGS sequence"/>
</dbReference>
<dbReference type="InterPro" id="IPR024463">
    <property type="entry name" value="Transposase_TnpC_homeodom"/>
</dbReference>
<feature type="domain" description="Transposase IS66 central" evidence="2">
    <location>
        <begin position="223"/>
        <end position="525"/>
    </location>
</feature>
<dbReference type="Pfam" id="PF13007">
    <property type="entry name" value="LZ_Tnp_IS66"/>
    <property type="match status" value="1"/>
</dbReference>
<dbReference type="NCBIfam" id="NF033517">
    <property type="entry name" value="transpos_IS66"/>
    <property type="match status" value="1"/>
</dbReference>
<evidence type="ECO:0000313" key="7">
    <source>
        <dbReference type="Proteomes" id="UP000199205"/>
    </source>
</evidence>
<dbReference type="Pfam" id="PF13005">
    <property type="entry name" value="zf-IS66"/>
    <property type="match status" value="1"/>
</dbReference>
<evidence type="ECO:0000256" key="1">
    <source>
        <dbReference type="SAM" id="Coils"/>
    </source>
</evidence>
<evidence type="ECO:0000259" key="2">
    <source>
        <dbReference type="Pfam" id="PF03050"/>
    </source>
</evidence>
<proteinExistence type="predicted"/>
<feature type="domain" description="Transposase TnpC homeodomain" evidence="4">
    <location>
        <begin position="83"/>
        <end position="159"/>
    </location>
</feature>
<feature type="coiled-coil region" evidence="1">
    <location>
        <begin position="36"/>
        <end position="72"/>
    </location>
</feature>
<keyword evidence="1" id="KW-0175">Coiled coil</keyword>
<dbReference type="Pfam" id="PF13817">
    <property type="entry name" value="DDE_Tnp_IS66_C"/>
    <property type="match status" value="1"/>
</dbReference>
<evidence type="ECO:0000313" key="6">
    <source>
        <dbReference type="EMBL" id="SCB51587.1"/>
    </source>
</evidence>
<evidence type="ECO:0000259" key="5">
    <source>
        <dbReference type="Pfam" id="PF13817"/>
    </source>
</evidence>
<gene>
    <name evidence="6" type="ORF">GA0061101_14113</name>
</gene>
<dbReference type="PANTHER" id="PTHR33678">
    <property type="entry name" value="BLL1576 PROTEIN"/>
    <property type="match status" value="1"/>
</dbReference>
<dbReference type="AlphaFoldDB" id="A0A1C3XH27"/>
<sequence length="583" mass="64519">MASDERRIGAFCGSNLEEKLCKSVALWFDPDMENGLENHSDYAAALEAELVVARAERAVALAELAVAKAKEADDQATILRQKVHIEKLQRQLRGQKSERTARLIAQMELMLEDAEAAATEDELAAEMAIAAAAPIAVAGFTRKRPVKKPFPDHLPRERVVVPGPVACSCCGSDRLRKLGEDVTETMESIPRSWKVIQTVREKFTCRDCEKISQAPAPFHVIPRGWAGPSLLAMILYDKFGQHIPLNRQVERFALEGVSISLSTAADAIGSCCHALDPILRRIEAHTFAAERIHGDDTTVPVLAAGKTDTARIWTYVHDDAPFGGTAPPSAMFYYSRDRSGDHPQAHLAGYCGILQADAYGGYTKLYLPDRSPGPIYEAACWAHARRPFFIMADLEANARRKAQGKPAAVISPIAIEMVRRIDALFEIERQINGQTADERKATRQQHSKPLIANMERWVREQRAKLSRDNDLAKAFDYMLNRWVSFTRFLDDGRICLSNNAAERSLRGIALGRKAWLFAGSDRGGQRAAAMYSLIVTAKMNHVDPQAWLADVLARIADHPANRIDELLPWAWKAEKAAPIAAAA</sequence>
<dbReference type="InterPro" id="IPR004291">
    <property type="entry name" value="Transposase_IS66_central"/>
</dbReference>
<dbReference type="Pfam" id="PF03050">
    <property type="entry name" value="DDE_Tnp_IS66"/>
    <property type="match status" value="1"/>
</dbReference>
<feature type="domain" description="Transposase IS66 zinc-finger binding" evidence="3">
    <location>
        <begin position="166"/>
        <end position="209"/>
    </location>
</feature>
<evidence type="ECO:0000259" key="4">
    <source>
        <dbReference type="Pfam" id="PF13007"/>
    </source>
</evidence>
<dbReference type="InterPro" id="IPR039552">
    <property type="entry name" value="IS66_C"/>
</dbReference>
<protein>
    <submittedName>
        <fullName evidence="6">Transposase</fullName>
    </submittedName>
</protein>
<dbReference type="InterPro" id="IPR024474">
    <property type="entry name" value="Znf_dom_IS66"/>
</dbReference>
<organism evidence="6 7">
    <name type="scientific">Rhizobium lusitanum</name>
    <dbReference type="NCBI Taxonomy" id="293958"/>
    <lineage>
        <taxon>Bacteria</taxon>
        <taxon>Pseudomonadati</taxon>
        <taxon>Pseudomonadota</taxon>
        <taxon>Alphaproteobacteria</taxon>
        <taxon>Hyphomicrobiales</taxon>
        <taxon>Rhizobiaceae</taxon>
        <taxon>Rhizobium/Agrobacterium group</taxon>
        <taxon>Rhizobium</taxon>
    </lineage>
</organism>
<reference evidence="6 7" key="1">
    <citation type="submission" date="2016-08" db="EMBL/GenBank/DDBJ databases">
        <authorList>
            <person name="Seilhamer J.J."/>
        </authorList>
    </citation>
    <scope>NUCLEOTIDE SEQUENCE [LARGE SCALE GENOMIC DNA]</scope>
    <source>
        <strain evidence="6 7">P1-7</strain>
    </source>
</reference>
<evidence type="ECO:0000259" key="3">
    <source>
        <dbReference type="Pfam" id="PF13005"/>
    </source>
</evidence>
<dbReference type="PANTHER" id="PTHR33678:SF1">
    <property type="entry name" value="BLL1576 PROTEIN"/>
    <property type="match status" value="1"/>
</dbReference>